<dbReference type="SUPFAM" id="SSF48371">
    <property type="entry name" value="ARM repeat"/>
    <property type="match status" value="1"/>
</dbReference>
<protein>
    <submittedName>
        <fullName evidence="1">Uncharacterized protein</fullName>
    </submittedName>
</protein>
<dbReference type="Proteomes" id="UP000277300">
    <property type="component" value="Unassembled WGS sequence"/>
</dbReference>
<name>A0A3F2RRQ6_9STRA</name>
<evidence type="ECO:0000313" key="2">
    <source>
        <dbReference type="Proteomes" id="UP000277300"/>
    </source>
</evidence>
<proteinExistence type="predicted"/>
<dbReference type="AlphaFoldDB" id="A0A3F2RRQ6"/>
<accession>A0A3F2RRQ6</accession>
<gene>
    <name evidence="1" type="ORF">BBP00_00004450</name>
</gene>
<comment type="caution">
    <text evidence="1">The sequence shown here is derived from an EMBL/GenBank/DDBJ whole genome shotgun (WGS) entry which is preliminary data.</text>
</comment>
<dbReference type="OrthoDB" id="128956at2759"/>
<evidence type="ECO:0000313" key="1">
    <source>
        <dbReference type="EMBL" id="RLN62903.1"/>
    </source>
</evidence>
<dbReference type="EMBL" id="MBDO02000108">
    <property type="protein sequence ID" value="RLN62903.1"/>
    <property type="molecule type" value="Genomic_DNA"/>
</dbReference>
<sequence>MASQISVTQSSDHTDAVNTCVCVLRNVKNSVYLRAMAARALGLLMLESRALADRLRLETEGLVDALLQLVAYCRRSRTQTPDTRRVHINCCLVISLLMQAAPQQQQQQQHLQLVVSLDSELLVLQPQPI</sequence>
<organism evidence="1 2">
    <name type="scientific">Phytophthora kernoviae</name>
    <dbReference type="NCBI Taxonomy" id="325452"/>
    <lineage>
        <taxon>Eukaryota</taxon>
        <taxon>Sar</taxon>
        <taxon>Stramenopiles</taxon>
        <taxon>Oomycota</taxon>
        <taxon>Peronosporomycetes</taxon>
        <taxon>Peronosporales</taxon>
        <taxon>Peronosporaceae</taxon>
        <taxon>Phytophthora</taxon>
    </lineage>
</organism>
<dbReference type="InterPro" id="IPR016024">
    <property type="entry name" value="ARM-type_fold"/>
</dbReference>
<reference evidence="1 2" key="1">
    <citation type="submission" date="2018-07" db="EMBL/GenBank/DDBJ databases">
        <title>Genome sequencing of oomycete isolates from Chile give support for New Zealand origin for Phytophthora kernoviae and make available the first Nothophytophthora sp. genome.</title>
        <authorList>
            <person name="Studholme D.J."/>
            <person name="Sanfuentes E."/>
            <person name="Panda P."/>
            <person name="Hill R."/>
            <person name="Sambles C."/>
            <person name="Grant M."/>
            <person name="Williams N.M."/>
            <person name="Mcdougal R.L."/>
        </authorList>
    </citation>
    <scope>NUCLEOTIDE SEQUENCE [LARGE SCALE GENOMIC DNA]</scope>
    <source>
        <strain evidence="1">Chile6</strain>
    </source>
</reference>